<reference evidence="1" key="2">
    <citation type="journal article" date="2015" name="Fish Shellfish Immunol.">
        <title>Early steps in the European eel (Anguilla anguilla)-Vibrio vulnificus interaction in the gills: Role of the RtxA13 toxin.</title>
        <authorList>
            <person name="Callol A."/>
            <person name="Pajuelo D."/>
            <person name="Ebbesson L."/>
            <person name="Teles M."/>
            <person name="MacKenzie S."/>
            <person name="Amaro C."/>
        </authorList>
    </citation>
    <scope>NUCLEOTIDE SEQUENCE</scope>
</reference>
<proteinExistence type="predicted"/>
<name>A0A0E9RU56_ANGAN</name>
<organism evidence="1">
    <name type="scientific">Anguilla anguilla</name>
    <name type="common">European freshwater eel</name>
    <name type="synonym">Muraena anguilla</name>
    <dbReference type="NCBI Taxonomy" id="7936"/>
    <lineage>
        <taxon>Eukaryota</taxon>
        <taxon>Metazoa</taxon>
        <taxon>Chordata</taxon>
        <taxon>Craniata</taxon>
        <taxon>Vertebrata</taxon>
        <taxon>Euteleostomi</taxon>
        <taxon>Actinopterygii</taxon>
        <taxon>Neopterygii</taxon>
        <taxon>Teleostei</taxon>
        <taxon>Anguilliformes</taxon>
        <taxon>Anguillidae</taxon>
        <taxon>Anguilla</taxon>
    </lineage>
</organism>
<accession>A0A0E9RU56</accession>
<reference evidence="1" key="1">
    <citation type="submission" date="2014-11" db="EMBL/GenBank/DDBJ databases">
        <authorList>
            <person name="Amaro Gonzalez C."/>
        </authorList>
    </citation>
    <scope>NUCLEOTIDE SEQUENCE</scope>
</reference>
<sequence length="41" mass="4741">MEKLRNKRRCTLHSRVAKTKLITGNKGNENKLHSNMCSLTK</sequence>
<evidence type="ECO:0000313" key="1">
    <source>
        <dbReference type="EMBL" id="JAH32684.1"/>
    </source>
</evidence>
<dbReference type="EMBL" id="GBXM01075893">
    <property type="protein sequence ID" value="JAH32684.1"/>
    <property type="molecule type" value="Transcribed_RNA"/>
</dbReference>
<dbReference type="AlphaFoldDB" id="A0A0E9RU56"/>
<protein>
    <submittedName>
        <fullName evidence="1">Uncharacterized protein</fullName>
    </submittedName>
</protein>